<dbReference type="SMART" id="SM00220">
    <property type="entry name" value="S_TKc"/>
    <property type="match status" value="1"/>
</dbReference>
<dbReference type="GO" id="GO:0035556">
    <property type="term" value="P:intracellular signal transduction"/>
    <property type="evidence" value="ECO:0007669"/>
    <property type="project" value="TreeGrafter"/>
</dbReference>
<dbReference type="OrthoDB" id="193931at2759"/>
<dbReference type="PANTHER" id="PTHR24346:SF76">
    <property type="entry name" value="NON-SPECIFIC SERINE_THREONINE PROTEIN KINASE"/>
    <property type="match status" value="1"/>
</dbReference>
<evidence type="ECO:0000256" key="8">
    <source>
        <dbReference type="SAM" id="MobiDB-lite"/>
    </source>
</evidence>
<dbReference type="InterPro" id="IPR017441">
    <property type="entry name" value="Protein_kinase_ATP_BS"/>
</dbReference>
<keyword evidence="1 7" id="KW-0723">Serine/threonine-protein kinase</keyword>
<reference evidence="11" key="1">
    <citation type="journal article" date="2019" name="Nat. Commun.">
        <title>Expansion of phycobilisome linker gene families in mesophilic red algae.</title>
        <authorList>
            <person name="Lee J."/>
            <person name="Kim D."/>
            <person name="Bhattacharya D."/>
            <person name="Yoon H.S."/>
        </authorList>
    </citation>
    <scope>NUCLEOTIDE SEQUENCE [LARGE SCALE GENOMIC DNA]</scope>
    <source>
        <strain evidence="11">CCMP 1328</strain>
    </source>
</reference>
<dbReference type="GO" id="GO:0005737">
    <property type="term" value="C:cytoplasm"/>
    <property type="evidence" value="ECO:0007669"/>
    <property type="project" value="TreeGrafter"/>
</dbReference>
<name>A0A5J4YTB5_PORPP</name>
<feature type="compositionally biased region" description="Low complexity" evidence="8">
    <location>
        <begin position="377"/>
        <end position="392"/>
    </location>
</feature>
<accession>A0A5J4YTB5</accession>
<dbReference type="Proteomes" id="UP000324585">
    <property type="component" value="Unassembled WGS sequence"/>
</dbReference>
<dbReference type="FunFam" id="1.10.510.10:FF:000571">
    <property type="entry name" value="Maternal embryonic leucine zipper kinase"/>
    <property type="match status" value="1"/>
</dbReference>
<dbReference type="Gene3D" id="1.10.510.10">
    <property type="entry name" value="Transferase(Phosphotransferase) domain 1"/>
    <property type="match status" value="1"/>
</dbReference>
<keyword evidence="5 6" id="KW-0067">ATP-binding</keyword>
<evidence type="ECO:0000256" key="1">
    <source>
        <dbReference type="ARBA" id="ARBA00022527"/>
    </source>
</evidence>
<dbReference type="InterPro" id="IPR000719">
    <property type="entry name" value="Prot_kinase_dom"/>
</dbReference>
<organism evidence="10 11">
    <name type="scientific">Porphyridium purpureum</name>
    <name type="common">Red alga</name>
    <name type="synonym">Porphyridium cruentum</name>
    <dbReference type="NCBI Taxonomy" id="35688"/>
    <lineage>
        <taxon>Eukaryota</taxon>
        <taxon>Rhodophyta</taxon>
        <taxon>Bangiophyceae</taxon>
        <taxon>Porphyridiales</taxon>
        <taxon>Porphyridiaceae</taxon>
        <taxon>Porphyridium</taxon>
    </lineage>
</organism>
<dbReference type="InterPro" id="IPR008271">
    <property type="entry name" value="Ser/Thr_kinase_AS"/>
</dbReference>
<evidence type="ECO:0000256" key="6">
    <source>
        <dbReference type="PROSITE-ProRule" id="PRU10141"/>
    </source>
</evidence>
<feature type="region of interest" description="Disordered" evidence="8">
    <location>
        <begin position="1"/>
        <end position="24"/>
    </location>
</feature>
<dbReference type="OMA" id="HRRLICH"/>
<evidence type="ECO:0000313" key="10">
    <source>
        <dbReference type="EMBL" id="KAA8494586.1"/>
    </source>
</evidence>
<feature type="region of interest" description="Disordered" evidence="8">
    <location>
        <begin position="428"/>
        <end position="474"/>
    </location>
</feature>
<feature type="binding site" evidence="6">
    <location>
        <position position="67"/>
    </location>
    <ligand>
        <name>ATP</name>
        <dbReference type="ChEBI" id="CHEBI:30616"/>
    </ligand>
</feature>
<dbReference type="PROSITE" id="PS50011">
    <property type="entry name" value="PROTEIN_KINASE_DOM"/>
    <property type="match status" value="1"/>
</dbReference>
<feature type="region of interest" description="Disordered" evidence="8">
    <location>
        <begin position="377"/>
        <end position="401"/>
    </location>
</feature>
<dbReference type="GO" id="GO:0005524">
    <property type="term" value="F:ATP binding"/>
    <property type="evidence" value="ECO:0007669"/>
    <property type="project" value="UniProtKB-UniRule"/>
</dbReference>
<dbReference type="GO" id="GO:0000226">
    <property type="term" value="P:microtubule cytoskeleton organization"/>
    <property type="evidence" value="ECO:0007669"/>
    <property type="project" value="TreeGrafter"/>
</dbReference>
<dbReference type="PROSITE" id="PS00108">
    <property type="entry name" value="PROTEIN_KINASE_ST"/>
    <property type="match status" value="1"/>
</dbReference>
<dbReference type="EMBL" id="VRMN01000004">
    <property type="protein sequence ID" value="KAA8494586.1"/>
    <property type="molecule type" value="Genomic_DNA"/>
</dbReference>
<gene>
    <name evidence="10" type="ORF">FVE85_2827</name>
</gene>
<dbReference type="SUPFAM" id="SSF56112">
    <property type="entry name" value="Protein kinase-like (PK-like)"/>
    <property type="match status" value="1"/>
</dbReference>
<evidence type="ECO:0000256" key="5">
    <source>
        <dbReference type="ARBA" id="ARBA00022840"/>
    </source>
</evidence>
<feature type="compositionally biased region" description="Polar residues" evidence="8">
    <location>
        <begin position="12"/>
        <end position="21"/>
    </location>
</feature>
<feature type="compositionally biased region" description="Basic and acidic residues" evidence="8">
    <location>
        <begin position="448"/>
        <end position="471"/>
    </location>
</feature>
<evidence type="ECO:0000256" key="7">
    <source>
        <dbReference type="RuleBase" id="RU000304"/>
    </source>
</evidence>
<feature type="domain" description="Protein kinase" evidence="9">
    <location>
        <begin position="28"/>
        <end position="281"/>
    </location>
</feature>
<keyword evidence="4 10" id="KW-0418">Kinase</keyword>
<comment type="similarity">
    <text evidence="7">Belongs to the protein kinase superfamily.</text>
</comment>
<dbReference type="CDD" id="cd14081">
    <property type="entry name" value="STKc_BRSK1_2"/>
    <property type="match status" value="1"/>
</dbReference>
<dbReference type="FunFam" id="3.30.200.20:FF:000003">
    <property type="entry name" value="Non-specific serine/threonine protein kinase"/>
    <property type="match status" value="1"/>
</dbReference>
<dbReference type="GO" id="GO:0050321">
    <property type="term" value="F:tau-protein kinase activity"/>
    <property type="evidence" value="ECO:0007669"/>
    <property type="project" value="TreeGrafter"/>
</dbReference>
<protein>
    <submittedName>
        <fullName evidence="10">Putative serine/threonine-protein kinase</fullName>
    </submittedName>
</protein>
<dbReference type="AlphaFoldDB" id="A0A5J4YTB5"/>
<dbReference type="PANTHER" id="PTHR24346">
    <property type="entry name" value="MAP/MICROTUBULE AFFINITY-REGULATING KINASE"/>
    <property type="match status" value="1"/>
</dbReference>
<proteinExistence type="inferred from homology"/>
<evidence type="ECO:0000256" key="4">
    <source>
        <dbReference type="ARBA" id="ARBA00022777"/>
    </source>
</evidence>
<keyword evidence="11" id="KW-1185">Reference proteome</keyword>
<keyword evidence="3 6" id="KW-0547">Nucleotide-binding</keyword>
<dbReference type="PROSITE" id="PS00107">
    <property type="entry name" value="PROTEIN_KINASE_ATP"/>
    <property type="match status" value="1"/>
</dbReference>
<keyword evidence="2" id="KW-0808">Transferase</keyword>
<evidence type="ECO:0000313" key="11">
    <source>
        <dbReference type="Proteomes" id="UP000324585"/>
    </source>
</evidence>
<comment type="caution">
    <text evidence="10">The sequence shown here is derived from an EMBL/GenBank/DDBJ whole genome shotgun (WGS) entry which is preliminary data.</text>
</comment>
<dbReference type="InterPro" id="IPR011009">
    <property type="entry name" value="Kinase-like_dom_sf"/>
</dbReference>
<dbReference type="Pfam" id="PF00069">
    <property type="entry name" value="Pkinase"/>
    <property type="match status" value="1"/>
</dbReference>
<evidence type="ECO:0000259" key="9">
    <source>
        <dbReference type="PROSITE" id="PS50011"/>
    </source>
</evidence>
<evidence type="ECO:0000256" key="3">
    <source>
        <dbReference type="ARBA" id="ARBA00022741"/>
    </source>
</evidence>
<sequence length="485" mass="53305">MISGTCADMSQGPPSANSKPSGPQVGPYIFGKTLGTGSTGKVKLAKHVHTGELVAIKVIRKDFLARKPSLRKKLLREIAVMKLCDHPNVLKLYDVFEIETHLFLVIEYVDGCELFDYLVKRGSLSKDEALDFFQQIIQGLEYCHRRLICHRDMKPENLLLDRNLMLKICDFGMTNLNPPGTFLETSCGSPHYAAPEVVSGDMYNGLEADIWSLGVILYAMLTGRLPFDDDNIQRLLAKVQRGVYHLPNDMDPECKVIVRGMLNVDPAKRLTIEEIKQSAWFNSVPPKNPYEDTFVAPSEPILDPNAEVVRGLVDLGWGDTQTVIKELAMEGQSLEKVFYVQLAKHPMFTKDKTPDIAAKRKEAAADRKRAAWASMFSGQQESAQAQAAPEAGKNGGLLSPDAPLPEERISPEEAAARALEHLNVASSTGRVNAAAVRKSPSQLVRQTDVVKKANPDADSEPDKAPGGDEKSWFGNLGAIFNGPVA</sequence>
<evidence type="ECO:0000256" key="2">
    <source>
        <dbReference type="ARBA" id="ARBA00022679"/>
    </source>
</evidence>